<dbReference type="Gene3D" id="1.10.8.60">
    <property type="match status" value="1"/>
</dbReference>
<evidence type="ECO:0000313" key="6">
    <source>
        <dbReference type="Proteomes" id="UP000708347"/>
    </source>
</evidence>
<dbReference type="CDD" id="cd00009">
    <property type="entry name" value="AAA"/>
    <property type="match status" value="1"/>
</dbReference>
<dbReference type="InterPro" id="IPR003959">
    <property type="entry name" value="ATPase_AAA_core"/>
</dbReference>
<dbReference type="Gene3D" id="3.40.50.300">
    <property type="entry name" value="P-loop containing nucleotide triphosphate hydrolases"/>
    <property type="match status" value="1"/>
</dbReference>
<dbReference type="Pfam" id="PF21545">
    <property type="entry name" value="T7SS_EccA1_N"/>
    <property type="match status" value="1"/>
</dbReference>
<accession>A0ABX2JZW3</accession>
<evidence type="ECO:0000313" key="5">
    <source>
        <dbReference type="EMBL" id="NTY62163.1"/>
    </source>
</evidence>
<evidence type="ECO:0000256" key="3">
    <source>
        <dbReference type="ARBA" id="ARBA00022840"/>
    </source>
</evidence>
<feature type="domain" description="AAA+ ATPase" evidence="4">
    <location>
        <begin position="355"/>
        <end position="494"/>
    </location>
</feature>
<reference evidence="5 6" key="1">
    <citation type="submission" date="2019-05" db="EMBL/GenBank/DDBJ databases">
        <title>Mycolicibacterium sphagni ENV482 genome assembly.</title>
        <authorList>
            <person name="Chen W."/>
            <person name="Faulkner N.W."/>
            <person name="Hyman M.R."/>
        </authorList>
    </citation>
    <scope>NUCLEOTIDE SEQUENCE [LARGE SCALE GENOMIC DNA]</scope>
    <source>
        <strain evidence="5 6">ENV482</strain>
    </source>
</reference>
<dbReference type="InterPro" id="IPR003593">
    <property type="entry name" value="AAA+_ATPase"/>
</dbReference>
<dbReference type="Proteomes" id="UP000708347">
    <property type="component" value="Unassembled WGS sequence"/>
</dbReference>
<proteinExistence type="inferred from homology"/>
<dbReference type="InterPro" id="IPR027417">
    <property type="entry name" value="P-loop_NTPase"/>
</dbReference>
<dbReference type="PRINTS" id="PR00819">
    <property type="entry name" value="CBXCFQXSUPER"/>
</dbReference>
<dbReference type="PANTHER" id="PTHR43392:SF2">
    <property type="entry name" value="AAA-TYPE ATPASE FAMILY PROTEIN _ ANKYRIN REPEAT FAMILY PROTEIN"/>
    <property type="match status" value="1"/>
</dbReference>
<evidence type="ECO:0000256" key="2">
    <source>
        <dbReference type="ARBA" id="ARBA00022741"/>
    </source>
</evidence>
<dbReference type="InterPro" id="IPR050773">
    <property type="entry name" value="CbxX/CfxQ_RuBisCO_ESX"/>
</dbReference>
<dbReference type="InterPro" id="IPR000641">
    <property type="entry name" value="CbxX/CfxQ"/>
</dbReference>
<keyword evidence="6" id="KW-1185">Reference proteome</keyword>
<dbReference type="PANTHER" id="PTHR43392">
    <property type="entry name" value="AAA-TYPE ATPASE FAMILY PROTEIN / ANKYRIN REPEAT FAMILY PROTEIN"/>
    <property type="match status" value="1"/>
</dbReference>
<keyword evidence="3" id="KW-0067">ATP-binding</keyword>
<dbReference type="InterPro" id="IPR041627">
    <property type="entry name" value="AAA_lid_6"/>
</dbReference>
<dbReference type="Gene3D" id="1.25.40.10">
    <property type="entry name" value="Tetratricopeptide repeat domain"/>
    <property type="match status" value="1"/>
</dbReference>
<sequence>MTDTELAERAFRIGVGNLGIPTSGTSELRSINLPEARRAFQKAVEIDDGMCDAWLGLAMVTMQEQQGTAAVIDRHLINQCYRTRNRLGTDQRRLGLAPNTLSGLYPAGMLNLRMCSRDDVGLARAALLAEDLQYDDTVALINQIKDQIVKTHTSHQLADYLLGTIYMRTERWPDVLAVLNTHDWTEGVLLDCVNYMAGTACAHLGMFTEAARRLDAVTTTMGDVYNKALLERAYVYRELGDENQARALFEALHAHMGDPELGAAASRALTDPTVRMTVTTEDLITARTNIWDPATTPTVDRAITEDRRTALLKEAADEMANLIGLESVKDNIEDIAANAVVAGKLREKGLPVGELTENILLSGPAGTGKTQVARILAKIFAGHGVIETDKFVEATEEDLVSKYVAETREKTSKVIDSALGGVLFIDEIYTLVKESREHNHGKEAIEGLLHRLENDREQLVVIVAGYEEDIDKFLRTNSGLLGRFTQRIRFRSYDADQLVAIADVLAPKAGAPLTADARDTLRAACTEIYNDIDPNTGLRRIDTLGNGRFIRQVIKHASTARNRRLIRAGTDLDEIEEHTDLTGEDITRGIQKAAEAESEAAQSR</sequence>
<dbReference type="SUPFAM" id="SSF48452">
    <property type="entry name" value="TPR-like"/>
    <property type="match status" value="1"/>
</dbReference>
<keyword evidence="2" id="KW-0547">Nucleotide-binding</keyword>
<gene>
    <name evidence="5" type="ORF">FEG63_21715</name>
</gene>
<evidence type="ECO:0000259" key="4">
    <source>
        <dbReference type="SMART" id="SM00382"/>
    </source>
</evidence>
<comment type="caution">
    <text evidence="5">The sequence shown here is derived from an EMBL/GenBank/DDBJ whole genome shotgun (WGS) entry which is preliminary data.</text>
</comment>
<comment type="similarity">
    <text evidence="1">Belongs to the CbxX/CfxQ family.</text>
</comment>
<dbReference type="SMART" id="SM00382">
    <property type="entry name" value="AAA"/>
    <property type="match status" value="1"/>
</dbReference>
<dbReference type="EMBL" id="VBSB01000014">
    <property type="protein sequence ID" value="NTY62163.1"/>
    <property type="molecule type" value="Genomic_DNA"/>
</dbReference>
<organism evidence="5 6">
    <name type="scientific">Mycolicibacterium sphagni</name>
    <dbReference type="NCBI Taxonomy" id="1786"/>
    <lineage>
        <taxon>Bacteria</taxon>
        <taxon>Bacillati</taxon>
        <taxon>Actinomycetota</taxon>
        <taxon>Actinomycetes</taxon>
        <taxon>Mycobacteriales</taxon>
        <taxon>Mycobacteriaceae</taxon>
        <taxon>Mycolicibacterium</taxon>
    </lineage>
</organism>
<name>A0ABX2JZW3_9MYCO</name>
<dbReference type="InterPro" id="IPR049078">
    <property type="entry name" value="T7SS_EccA1-like_N"/>
</dbReference>
<evidence type="ECO:0000256" key="1">
    <source>
        <dbReference type="ARBA" id="ARBA00010378"/>
    </source>
</evidence>
<dbReference type="RefSeq" id="WP_174399891.1">
    <property type="nucleotide sequence ID" value="NZ_VBSB01000014.1"/>
</dbReference>
<dbReference type="Pfam" id="PF00004">
    <property type="entry name" value="AAA"/>
    <property type="match status" value="1"/>
</dbReference>
<dbReference type="InterPro" id="IPR011990">
    <property type="entry name" value="TPR-like_helical_dom_sf"/>
</dbReference>
<dbReference type="SUPFAM" id="SSF52540">
    <property type="entry name" value="P-loop containing nucleoside triphosphate hydrolases"/>
    <property type="match status" value="1"/>
</dbReference>
<protein>
    <submittedName>
        <fullName evidence="5">AAA family ATPase</fullName>
    </submittedName>
</protein>
<dbReference type="Pfam" id="PF17866">
    <property type="entry name" value="AAA_lid_6"/>
    <property type="match status" value="1"/>
</dbReference>